<dbReference type="InterPro" id="IPR002172">
    <property type="entry name" value="LDrepeatLR_classA_rpt"/>
</dbReference>
<feature type="non-terminal residue" evidence="12">
    <location>
        <position position="1"/>
    </location>
</feature>
<dbReference type="CDD" id="cd00112">
    <property type="entry name" value="LDLa"/>
    <property type="match status" value="1"/>
</dbReference>
<proteinExistence type="inferred from homology"/>
<evidence type="ECO:0000256" key="2">
    <source>
        <dbReference type="ARBA" id="ARBA00009456"/>
    </source>
</evidence>
<name>A0ABQ7QQR8_PLUXY</name>
<evidence type="ECO:0000256" key="8">
    <source>
        <dbReference type="ARBA" id="ARBA00023180"/>
    </source>
</evidence>
<dbReference type="InterPro" id="IPR002919">
    <property type="entry name" value="TIL_dom"/>
</dbReference>
<keyword evidence="13" id="KW-1185">Reference proteome</keyword>
<dbReference type="InterPro" id="IPR002557">
    <property type="entry name" value="Chitin-bd_dom"/>
</dbReference>
<protein>
    <recommendedName>
        <fullName evidence="14">Hemocytin</fullName>
    </recommendedName>
</protein>
<feature type="domain" description="F5/8 type C" evidence="9">
    <location>
        <begin position="1150"/>
        <end position="1289"/>
    </location>
</feature>
<dbReference type="CDD" id="cd00057">
    <property type="entry name" value="FA58C"/>
    <property type="match status" value="2"/>
</dbReference>
<dbReference type="CDD" id="cd19941">
    <property type="entry name" value="TIL"/>
    <property type="match status" value="5"/>
</dbReference>
<dbReference type="Pfam" id="PF13330">
    <property type="entry name" value="Mucin2_WxxW"/>
    <property type="match status" value="1"/>
</dbReference>
<evidence type="ECO:0000259" key="10">
    <source>
        <dbReference type="PROSITE" id="PS50940"/>
    </source>
</evidence>
<dbReference type="InterPro" id="IPR001007">
    <property type="entry name" value="VWF_dom"/>
</dbReference>
<keyword evidence="3" id="KW-0964">Secreted</keyword>
<dbReference type="EMBL" id="JAHIBW010000010">
    <property type="protein sequence ID" value="KAG7307389.1"/>
    <property type="molecule type" value="Genomic_DNA"/>
</dbReference>
<dbReference type="InterPro" id="IPR036084">
    <property type="entry name" value="Ser_inhib-like_sf"/>
</dbReference>
<dbReference type="InterPro" id="IPR036508">
    <property type="entry name" value="Chitin-bd_dom_sf"/>
</dbReference>
<dbReference type="Pfam" id="PF00754">
    <property type="entry name" value="F5_F8_type_C"/>
    <property type="match status" value="2"/>
</dbReference>
<comment type="similarity">
    <text evidence="2">Belongs to the thrombospondin family.</text>
</comment>
<dbReference type="PANTHER" id="PTHR11339:SF386">
    <property type="entry name" value="HEMOLECTIN, ISOFORM A"/>
    <property type="match status" value="1"/>
</dbReference>
<dbReference type="InterPro" id="IPR001846">
    <property type="entry name" value="VWF_type-D"/>
</dbReference>
<feature type="domain" description="F5/8 type C" evidence="9">
    <location>
        <begin position="972"/>
        <end position="1127"/>
    </location>
</feature>
<dbReference type="SMART" id="SM00216">
    <property type="entry name" value="VWD"/>
    <property type="match status" value="2"/>
</dbReference>
<dbReference type="SMART" id="SM00214">
    <property type="entry name" value="VWC"/>
    <property type="match status" value="2"/>
</dbReference>
<comment type="caution">
    <text evidence="12">The sequence shown here is derived from an EMBL/GenBank/DDBJ whole genome shotgun (WGS) entry which is preliminary data.</text>
</comment>
<keyword evidence="5" id="KW-0677">Repeat</keyword>
<dbReference type="InterPro" id="IPR050780">
    <property type="entry name" value="Mucin_vWF_Thrombospondin_sf"/>
</dbReference>
<dbReference type="PROSITE" id="PS50022">
    <property type="entry name" value="FA58C_3"/>
    <property type="match status" value="2"/>
</dbReference>
<dbReference type="Proteomes" id="UP000823941">
    <property type="component" value="Chromosome 10"/>
</dbReference>
<dbReference type="SMART" id="SM00231">
    <property type="entry name" value="FA58C"/>
    <property type="match status" value="2"/>
</dbReference>
<keyword evidence="6" id="KW-0186">Copper</keyword>
<dbReference type="SMART" id="SM00192">
    <property type="entry name" value="LDLa"/>
    <property type="match status" value="1"/>
</dbReference>
<feature type="domain" description="VWFD" evidence="11">
    <location>
        <begin position="210"/>
        <end position="382"/>
    </location>
</feature>
<dbReference type="InterPro" id="IPR008979">
    <property type="entry name" value="Galactose-bd-like_sf"/>
</dbReference>
<dbReference type="InterPro" id="IPR025155">
    <property type="entry name" value="WxxW_domain"/>
</dbReference>
<dbReference type="PROSITE" id="PS01286">
    <property type="entry name" value="FA58C_2"/>
    <property type="match status" value="1"/>
</dbReference>
<evidence type="ECO:0000256" key="4">
    <source>
        <dbReference type="ARBA" id="ARBA00022729"/>
    </source>
</evidence>
<sequence length="2101" mass="231502">LSCTGGQEYTVCADSCLRTCSDVSLGTTLKCRPHCVEGCACPASQVLDDSGSCVPVGLCPCFHKGLEFKPGYKEVRPGRREREICTCIGARWDCQPASPQDIQNYPPAEDLMQNCTAAHHMEFTTCMAPQLTCKNMHLPPSQATTECRAGCQCVKGYVLDMATKKCVLPETCPCHHGGESYPDSHTITEECNTCTCKSGNWSCTQRACAGVCAAWGDSHIATFDGNEYDFEGVCSYLLAKGCMEAGKDGFEVEIQNEPCGTTGATCSKSVTLKVGGGDDPEEMVRLTKNEPLPEINKLKRIKMRLAGAFVFLDVPSLGMSLQWDRAMRVYVKVDAMWQNRVKGLCGNYNADMRDDFQTPTGGIAETSALVFADSWKLKTTCPKPRPVTDHCQQRPERKDWATTTCGVLKHYPFTLCHSEVPPSAHIERCARDACACDAGDDCACACAAIAAYAHACVARGVVFKWRTKDLCPMQCDEECSNYDACISPCPPETCDNTLYYEEVKVVCEKDTCVEGCKLKNSTCPAGQVFSNSSLTQCVPRQQCRPPCMTLQDGRKLLEGELIEEDACHTCRCSKGEKVCTGQPCPTDAPTIPPTESSPKPHDEPLKCMSGWTPWVNQAVAETTSTGSMDVEPLPKLKDFQIGSPMCKPESMKKIECRTVKDHMTPKDTGLNVECSLEKGLICKEMTDANSNVTCPDFEIRVYCECEEEPFQCLNSTHPNHAHPTDCTKFYECIPNPMSPEKPHAVLKTCGEGLMYNPEAMVCDWPAAVEAVRPECRNYSKVPSTTPRLCPSGQVYKECAFLCDKLCDHFKKTLADQGKCLPGQKCIEGCVDEAVANIKCDFGSLWRDEKTCVPIKDCTCLSNEGRVMKPGATSTDGCIKCQCLDNVLHCDSSECVKIIVPMSGSTHEPYIFTTHMILTTPTTEIPTTTEEVKSTTVEVTSTTVKSTTEVPSTTAAPTTVIIVKSTASPPPLCTDDRYKNLLWDGEPLPDSSFTASSVANALFEPQFAVLNGHPLDITAGSWNPSSQDLNQFIQVELPQREPLYGMLMQGSPLFDQYVTSYEVMYGDDGHTFSTVKGPDGENKVFRGPTDHNNPIKQMFNPPIEAKFVRIHPLTWHEEIAVRWELIGCEEHADTTDTPVVTTVTTPAPIQCTDLLGLSAGLPVENIEVSSNNDARKYLDLTSERGWRPLYSTPGEWLMFDFTEPRNITGMKTKGGEYGWVTSYNIMYTSDLTRFNPVIDDTGSTRSFPANFDKDTVVVNEFRPPIHARYLKVLPMKWKDNIEMRIEPVGCFEPYPTLPPTTTTESPQTTETDNECLICPGFVRPDDLDCSCDAPSQYYDGENCVSRDQCPCFVGYMSYAVGSSFRGDKCDECVCKLGGVTDCKPVKQCDCAPNLVPKLSETTCECTCKPCPVDTKICPTSKLCLPLDKWCDGLQDCPDDERNCSVPTTITTTVEPVVVTTVRPTVEAVPTTVAPKLPCPPVQCPPGYTVQLLSAHHQYSYSSELPPPRARRTYARFFKGQAPGATKRGYSKGGFSKGGYSNIPSPPKSTQAFTLDKPQVQNPKSQVEACQQFKCVPKLPPYRPGVHHPPQVCSTPQCPPKYKLQIDTGIHDRHKCPQYVCVPPPDRPVYCELTGRTFNTFDGSEYKYDVCFHILARDNRFDAWTVLVRKKCRVDGCLNELLIRQDDQLILIKPDMTIEYDNYEYTVEQTSMICFQKNSFDLARLGTGVVVKSRKYNFTVAFNTDGDVKVGVSKSLSGSVDGLCGYFDGSPSNDRRLPSGRPATSVDAFGRAWAKPGLSPNACQTKVIDKEKQQEAWNLCDLLSGPPATSVDTFGRAWAKPGLSLNACQTKVIDKERQQEAWNLCDVVTKEPLSRCGSALNLDKWRSMCLEKICTCSELVVNGTKRSQEECRCLLLEQFVAECRKEMTQVDLADWRTLYRCPAECPAPLVHYSCYQRVCEPSCSPQPHAGCPTDARQCVPGCYCPEGTLRLKDSCVAVDQCLDCKYRFALDETGINAASHAGYPTDARQCVPGCYCPEGTLRLKDSCVAVDQCLDLSGVLTEVKQVSMSELVSSLAPRSRTPPARQTRGSACPAATVPRALCG</sequence>
<keyword evidence="8" id="KW-0325">Glycoprotein</keyword>
<evidence type="ECO:0000256" key="5">
    <source>
        <dbReference type="ARBA" id="ARBA00022737"/>
    </source>
</evidence>
<dbReference type="Pfam" id="PF08742">
    <property type="entry name" value="C8"/>
    <property type="match status" value="2"/>
</dbReference>
<dbReference type="Gene3D" id="2.60.120.260">
    <property type="entry name" value="Galactose-binding domain-like"/>
    <property type="match status" value="2"/>
</dbReference>
<dbReference type="Gene3D" id="2.10.25.10">
    <property type="entry name" value="Laminin"/>
    <property type="match status" value="4"/>
</dbReference>
<dbReference type="PROSITE" id="PS51233">
    <property type="entry name" value="VWFD"/>
    <property type="match status" value="2"/>
</dbReference>
<comment type="subcellular location">
    <subcellularLocation>
        <location evidence="1">Secreted</location>
        <location evidence="1">Extracellular space</location>
    </subcellularLocation>
</comment>
<dbReference type="Pfam" id="PF01607">
    <property type="entry name" value="CBM_14"/>
    <property type="match status" value="1"/>
</dbReference>
<evidence type="ECO:0000256" key="3">
    <source>
        <dbReference type="ARBA" id="ARBA00022525"/>
    </source>
</evidence>
<dbReference type="Gene3D" id="2.170.140.10">
    <property type="entry name" value="Chitin binding domain"/>
    <property type="match status" value="1"/>
</dbReference>
<dbReference type="Pfam" id="PF01826">
    <property type="entry name" value="TIL"/>
    <property type="match status" value="1"/>
</dbReference>
<dbReference type="SMART" id="SM00494">
    <property type="entry name" value="ChtBD2"/>
    <property type="match status" value="2"/>
</dbReference>
<dbReference type="SMART" id="SM00215">
    <property type="entry name" value="VWC_out"/>
    <property type="match status" value="1"/>
</dbReference>
<evidence type="ECO:0000313" key="13">
    <source>
        <dbReference type="Proteomes" id="UP000823941"/>
    </source>
</evidence>
<dbReference type="SUPFAM" id="SSF49785">
    <property type="entry name" value="Galactose-binding domain-like"/>
    <property type="match status" value="2"/>
</dbReference>
<dbReference type="SMART" id="SM00832">
    <property type="entry name" value="C8"/>
    <property type="match status" value="2"/>
</dbReference>
<keyword evidence="7" id="KW-1015">Disulfide bond</keyword>
<evidence type="ECO:0000259" key="11">
    <source>
        <dbReference type="PROSITE" id="PS51233"/>
    </source>
</evidence>
<evidence type="ECO:0000313" key="12">
    <source>
        <dbReference type="EMBL" id="KAG7307389.1"/>
    </source>
</evidence>
<evidence type="ECO:0000256" key="1">
    <source>
        <dbReference type="ARBA" id="ARBA00004239"/>
    </source>
</evidence>
<evidence type="ECO:0000256" key="7">
    <source>
        <dbReference type="ARBA" id="ARBA00023157"/>
    </source>
</evidence>
<dbReference type="SUPFAM" id="SSF57625">
    <property type="entry name" value="Invertebrate chitin-binding proteins"/>
    <property type="match status" value="1"/>
</dbReference>
<keyword evidence="4" id="KW-0732">Signal</keyword>
<evidence type="ECO:0008006" key="14">
    <source>
        <dbReference type="Google" id="ProtNLM"/>
    </source>
</evidence>
<evidence type="ECO:0000259" key="9">
    <source>
        <dbReference type="PROSITE" id="PS50022"/>
    </source>
</evidence>
<feature type="domain" description="VWFD" evidence="11">
    <location>
        <begin position="1627"/>
        <end position="1802"/>
    </location>
</feature>
<reference evidence="12 13" key="1">
    <citation type="submission" date="2021-06" db="EMBL/GenBank/DDBJ databases">
        <title>A haploid diamondback moth (Plutella xylostella L.) genome assembly resolves 31 chromosomes and identifies a diamide resistance mutation.</title>
        <authorList>
            <person name="Ward C.M."/>
            <person name="Perry K.D."/>
            <person name="Baker G."/>
            <person name="Powis K."/>
            <person name="Heckel D.G."/>
            <person name="Baxter S.W."/>
        </authorList>
    </citation>
    <scope>NUCLEOTIDE SEQUENCE [LARGE SCALE GENOMIC DNA]</scope>
    <source>
        <strain evidence="12 13">LV</strain>
        <tissue evidence="12">Single pupa</tissue>
    </source>
</reference>
<gene>
    <name evidence="12" type="ORF">JYU34_007576</name>
</gene>
<organism evidence="12 13">
    <name type="scientific">Plutella xylostella</name>
    <name type="common">Diamondback moth</name>
    <name type="synonym">Plutella maculipennis</name>
    <dbReference type="NCBI Taxonomy" id="51655"/>
    <lineage>
        <taxon>Eukaryota</taxon>
        <taxon>Metazoa</taxon>
        <taxon>Ecdysozoa</taxon>
        <taxon>Arthropoda</taxon>
        <taxon>Hexapoda</taxon>
        <taxon>Insecta</taxon>
        <taxon>Pterygota</taxon>
        <taxon>Neoptera</taxon>
        <taxon>Endopterygota</taxon>
        <taxon>Lepidoptera</taxon>
        <taxon>Glossata</taxon>
        <taxon>Ditrysia</taxon>
        <taxon>Yponomeutoidea</taxon>
        <taxon>Plutellidae</taxon>
        <taxon>Plutella</taxon>
    </lineage>
</organism>
<dbReference type="PANTHER" id="PTHR11339">
    <property type="entry name" value="EXTRACELLULAR MATRIX GLYCOPROTEIN RELATED"/>
    <property type="match status" value="1"/>
</dbReference>
<accession>A0ABQ7QQR8</accession>
<feature type="domain" description="Chitin-binding type-2" evidence="10">
    <location>
        <begin position="709"/>
        <end position="777"/>
    </location>
</feature>
<dbReference type="SUPFAM" id="SSF57567">
    <property type="entry name" value="Serine protease inhibitors"/>
    <property type="match status" value="4"/>
</dbReference>
<dbReference type="InterPro" id="IPR000421">
    <property type="entry name" value="FA58C"/>
</dbReference>
<dbReference type="PROSITE" id="PS50940">
    <property type="entry name" value="CHIT_BIND_II"/>
    <property type="match status" value="1"/>
</dbReference>
<evidence type="ECO:0000256" key="6">
    <source>
        <dbReference type="ARBA" id="ARBA00023008"/>
    </source>
</evidence>
<dbReference type="Pfam" id="PF00094">
    <property type="entry name" value="VWD"/>
    <property type="match status" value="2"/>
</dbReference>
<dbReference type="InterPro" id="IPR014853">
    <property type="entry name" value="VWF/SSPO/ZAN-like_Cys-rich_dom"/>
</dbReference>